<sequence length="100" mass="10796">MAVVIFLVLGRDSESYPTFKLMFPPGVIVVIGCVVSISFRQCPRDLTTIVDFVNTFLLELQEACLPPSPVKWKASPSEGLKMSTYASLNNGIGFVGLGAV</sequence>
<evidence type="ECO:0000256" key="1">
    <source>
        <dbReference type="SAM" id="Phobius"/>
    </source>
</evidence>
<name>A0A2P5AAM1_PARAD</name>
<feature type="transmembrane region" description="Helical" evidence="1">
    <location>
        <begin position="23"/>
        <end position="39"/>
    </location>
</feature>
<comment type="caution">
    <text evidence="2">The sequence shown here is derived from an EMBL/GenBank/DDBJ whole genome shotgun (WGS) entry which is preliminary data.</text>
</comment>
<keyword evidence="1" id="KW-0812">Transmembrane</keyword>
<protein>
    <submittedName>
        <fullName evidence="2">Uncharacterized protein</fullName>
    </submittedName>
</protein>
<organism evidence="2 3">
    <name type="scientific">Parasponia andersonii</name>
    <name type="common">Sponia andersonii</name>
    <dbReference type="NCBI Taxonomy" id="3476"/>
    <lineage>
        <taxon>Eukaryota</taxon>
        <taxon>Viridiplantae</taxon>
        <taxon>Streptophyta</taxon>
        <taxon>Embryophyta</taxon>
        <taxon>Tracheophyta</taxon>
        <taxon>Spermatophyta</taxon>
        <taxon>Magnoliopsida</taxon>
        <taxon>eudicotyledons</taxon>
        <taxon>Gunneridae</taxon>
        <taxon>Pentapetalae</taxon>
        <taxon>rosids</taxon>
        <taxon>fabids</taxon>
        <taxon>Rosales</taxon>
        <taxon>Cannabaceae</taxon>
        <taxon>Parasponia</taxon>
    </lineage>
</organism>
<dbReference type="EMBL" id="JXTB01000717">
    <property type="protein sequence ID" value="PON33576.1"/>
    <property type="molecule type" value="Genomic_DNA"/>
</dbReference>
<reference evidence="3" key="1">
    <citation type="submission" date="2016-06" db="EMBL/GenBank/DDBJ databases">
        <title>Parallel loss of symbiosis genes in relatives of nitrogen-fixing non-legume Parasponia.</title>
        <authorList>
            <person name="Van Velzen R."/>
            <person name="Holmer R."/>
            <person name="Bu F."/>
            <person name="Rutten L."/>
            <person name="Van Zeijl A."/>
            <person name="Liu W."/>
            <person name="Santuari L."/>
            <person name="Cao Q."/>
            <person name="Sharma T."/>
            <person name="Shen D."/>
            <person name="Roswanjaya Y."/>
            <person name="Wardhani T."/>
            <person name="Kalhor M.S."/>
            <person name="Jansen J."/>
            <person name="Van den Hoogen J."/>
            <person name="Gungor B."/>
            <person name="Hartog M."/>
            <person name="Hontelez J."/>
            <person name="Verver J."/>
            <person name="Yang W.-C."/>
            <person name="Schijlen E."/>
            <person name="Repin R."/>
            <person name="Schilthuizen M."/>
            <person name="Schranz E."/>
            <person name="Heidstra R."/>
            <person name="Miyata K."/>
            <person name="Fedorova E."/>
            <person name="Kohlen W."/>
            <person name="Bisseling T."/>
            <person name="Smit S."/>
            <person name="Geurts R."/>
        </authorList>
    </citation>
    <scope>NUCLEOTIDE SEQUENCE [LARGE SCALE GENOMIC DNA]</scope>
    <source>
        <strain evidence="3">cv. WU1-14</strain>
    </source>
</reference>
<dbReference type="AlphaFoldDB" id="A0A2P5AAM1"/>
<accession>A0A2P5AAM1</accession>
<proteinExistence type="predicted"/>
<gene>
    <name evidence="2" type="ORF">PanWU01x14_351450</name>
</gene>
<keyword evidence="1" id="KW-1133">Transmembrane helix</keyword>
<evidence type="ECO:0000313" key="2">
    <source>
        <dbReference type="EMBL" id="PON33576.1"/>
    </source>
</evidence>
<evidence type="ECO:0000313" key="3">
    <source>
        <dbReference type="Proteomes" id="UP000237105"/>
    </source>
</evidence>
<keyword evidence="3" id="KW-1185">Reference proteome</keyword>
<keyword evidence="1" id="KW-0472">Membrane</keyword>
<dbReference type="Proteomes" id="UP000237105">
    <property type="component" value="Unassembled WGS sequence"/>
</dbReference>